<proteinExistence type="predicted"/>
<keyword evidence="2" id="KW-1185">Reference proteome</keyword>
<dbReference type="Proteomes" id="UP000499080">
    <property type="component" value="Unassembled WGS sequence"/>
</dbReference>
<accession>A0A4Y2J0V2</accession>
<comment type="caution">
    <text evidence="1">The sequence shown here is derived from an EMBL/GenBank/DDBJ whole genome shotgun (WGS) entry which is preliminary data.</text>
</comment>
<protein>
    <submittedName>
        <fullName evidence="1">Uncharacterized protein</fullName>
    </submittedName>
</protein>
<sequence>MWMLELGFERPRMSSWPTRIWIQVGTIFYRSLITSPLNSTKSDIYHPEAISNLLGHQGFVNKPKWKISLFWVIYFSFKLSSRSVLNIFGEVRYAVWNVTINKFDAIYYEDGDTKNPSTCRATTHSWPRYLFGQKCIGKTSVRSRKIPLESPLRKYLPSNMVLDLALKSIMLAWSAFERSVSVVTLAISRTFGHYGEYEVTRLKDTGVVVGYAANFQEVRAFEEECSGKNSGRT</sequence>
<evidence type="ECO:0000313" key="2">
    <source>
        <dbReference type="Proteomes" id="UP000499080"/>
    </source>
</evidence>
<evidence type="ECO:0000313" key="1">
    <source>
        <dbReference type="EMBL" id="GBM83515.1"/>
    </source>
</evidence>
<gene>
    <name evidence="1" type="ORF">AVEN_56227_1</name>
</gene>
<reference evidence="1 2" key="1">
    <citation type="journal article" date="2019" name="Sci. Rep.">
        <title>Orb-weaving spider Araneus ventricosus genome elucidates the spidroin gene catalogue.</title>
        <authorList>
            <person name="Kono N."/>
            <person name="Nakamura H."/>
            <person name="Ohtoshi R."/>
            <person name="Moran D.A.P."/>
            <person name="Shinohara A."/>
            <person name="Yoshida Y."/>
            <person name="Fujiwara M."/>
            <person name="Mori M."/>
            <person name="Tomita M."/>
            <person name="Arakawa K."/>
        </authorList>
    </citation>
    <scope>NUCLEOTIDE SEQUENCE [LARGE SCALE GENOMIC DNA]</scope>
</reference>
<organism evidence="1 2">
    <name type="scientific">Araneus ventricosus</name>
    <name type="common">Orbweaver spider</name>
    <name type="synonym">Epeira ventricosa</name>
    <dbReference type="NCBI Taxonomy" id="182803"/>
    <lineage>
        <taxon>Eukaryota</taxon>
        <taxon>Metazoa</taxon>
        <taxon>Ecdysozoa</taxon>
        <taxon>Arthropoda</taxon>
        <taxon>Chelicerata</taxon>
        <taxon>Arachnida</taxon>
        <taxon>Araneae</taxon>
        <taxon>Araneomorphae</taxon>
        <taxon>Entelegynae</taxon>
        <taxon>Araneoidea</taxon>
        <taxon>Araneidae</taxon>
        <taxon>Araneus</taxon>
    </lineage>
</organism>
<name>A0A4Y2J0V2_ARAVE</name>
<dbReference type="EMBL" id="BGPR01003086">
    <property type="protein sequence ID" value="GBM83515.1"/>
    <property type="molecule type" value="Genomic_DNA"/>
</dbReference>
<dbReference type="AlphaFoldDB" id="A0A4Y2J0V2"/>